<dbReference type="Proteomes" id="UP000216133">
    <property type="component" value="Unassembled WGS sequence"/>
</dbReference>
<feature type="transmembrane region" description="Helical" evidence="1">
    <location>
        <begin position="265"/>
        <end position="286"/>
    </location>
</feature>
<dbReference type="AlphaFoldDB" id="A0A268S601"/>
<dbReference type="GO" id="GO:0005525">
    <property type="term" value="F:GTP binding"/>
    <property type="evidence" value="ECO:0007669"/>
    <property type="project" value="InterPro"/>
</dbReference>
<dbReference type="InterPro" id="IPR030389">
    <property type="entry name" value="G_FEOB_dom"/>
</dbReference>
<evidence type="ECO:0000259" key="2">
    <source>
        <dbReference type="Pfam" id="PF02421"/>
    </source>
</evidence>
<organism evidence="4 5">
    <name type="scientific">Shouchella clausii</name>
    <name type="common">Alkalihalobacillus clausii</name>
    <dbReference type="NCBI Taxonomy" id="79880"/>
    <lineage>
        <taxon>Bacteria</taxon>
        <taxon>Bacillati</taxon>
        <taxon>Bacillota</taxon>
        <taxon>Bacilli</taxon>
        <taxon>Bacillales</taxon>
        <taxon>Bacillaceae</taxon>
        <taxon>Shouchella</taxon>
    </lineage>
</organism>
<dbReference type="InterPro" id="IPR011642">
    <property type="entry name" value="Gate_dom"/>
</dbReference>
<name>A0A268S601_SHOCL</name>
<dbReference type="GO" id="GO:0005886">
    <property type="term" value="C:plasma membrane"/>
    <property type="evidence" value="ECO:0007669"/>
    <property type="project" value="TreeGrafter"/>
</dbReference>
<sequence>MLESVQPSPAQPTDVLLVGCESVGKSGLFRQLTGEKRALASNIKGSTVAALSATCKINSDVRLTDLPGLQFDMDSHSTQLTLDHLEGEETILLVVRATNLKEELIQLQQKLELKGKRVAIAATHRDKYLPSLAEQKRVQELLQMPVVWMNARKMEQGEQEQVMTCIENARVWGVTTSIIHFLPASPNPVNRLLPIFGLPIIGPMLACLFILAMFALPVFSAYMLVSWLEPLTEHYLLAPMISLLVEQVPPFLANVLIGNYGLITLGWYSFLWAFPVVIMISITTTITEEIGIQEHLTNALDPWLRKIGLTGRDLLPVITGFGCNVVAVMQSRSCSSCTRASCMSMISFASACSYQIGATLSIFNAAHVPFLFIPYLILLLIVGAIHTRIWHKSTTNELTPIAPLPYLQGMNWKGFWWKVSSVVKQFLLQAMPIFLAICLVASIFETIGMLSIFSWLALPLLTLFSLPVEAAPGLIFSFIRKDGLLVLNEGQGSLLMEMSIGQVFILVYLASTLSACLVTLWTISKETSWKTAFSIGWKQMLTSVVSAAIVAVGLSIFY</sequence>
<feature type="transmembrane region" description="Helical" evidence="1">
    <location>
        <begin position="499"/>
        <end position="523"/>
    </location>
</feature>
<feature type="transmembrane region" description="Helical" evidence="1">
    <location>
        <begin position="535"/>
        <end position="557"/>
    </location>
</feature>
<dbReference type="RefSeq" id="WP_095238052.1">
    <property type="nucleotide sequence ID" value="NZ_JARRUH010000022.1"/>
</dbReference>
<feature type="transmembrane region" description="Helical" evidence="1">
    <location>
        <begin position="426"/>
        <end position="444"/>
    </location>
</feature>
<feature type="domain" description="FeoB-type G" evidence="2">
    <location>
        <begin position="15"/>
        <end position="157"/>
    </location>
</feature>
<keyword evidence="1" id="KW-1133">Transmembrane helix</keyword>
<dbReference type="SUPFAM" id="SSF52540">
    <property type="entry name" value="P-loop containing nucleoside triphosphate hydrolases"/>
    <property type="match status" value="1"/>
</dbReference>
<dbReference type="Gene3D" id="3.40.50.300">
    <property type="entry name" value="P-loop containing nucleotide triphosphate hydrolases"/>
    <property type="match status" value="1"/>
</dbReference>
<gene>
    <name evidence="4" type="ORF">CHH61_00760</name>
</gene>
<keyword evidence="1" id="KW-0472">Membrane</keyword>
<accession>A0A268S601</accession>
<dbReference type="InterPro" id="IPR050860">
    <property type="entry name" value="FeoB_GTPase"/>
</dbReference>
<evidence type="ECO:0000259" key="3">
    <source>
        <dbReference type="Pfam" id="PF07670"/>
    </source>
</evidence>
<reference evidence="4 5" key="1">
    <citation type="submission" date="2017-07" db="EMBL/GenBank/DDBJ databases">
        <title>Isolation and whole genome analysis of endospore-forming bacteria from heroin.</title>
        <authorList>
            <person name="Kalinowski J."/>
            <person name="Ahrens B."/>
            <person name="Al-Dilaimi A."/>
            <person name="Winkler A."/>
            <person name="Wibberg D."/>
            <person name="Schleenbecker U."/>
            <person name="Ruckert C."/>
            <person name="Wolfel R."/>
            <person name="Grass G."/>
        </authorList>
    </citation>
    <scope>NUCLEOTIDE SEQUENCE [LARGE SCALE GENOMIC DNA]</scope>
    <source>
        <strain evidence="4 5">7523-2</strain>
    </source>
</reference>
<feature type="transmembrane region" description="Helical" evidence="1">
    <location>
        <begin position="200"/>
        <end position="223"/>
    </location>
</feature>
<dbReference type="InterPro" id="IPR027417">
    <property type="entry name" value="P-loop_NTPase"/>
</dbReference>
<feature type="transmembrane region" description="Helical" evidence="1">
    <location>
        <begin position="370"/>
        <end position="390"/>
    </location>
</feature>
<protein>
    <recommendedName>
        <fullName evidence="6">Ferrous iron transporter B</fullName>
    </recommendedName>
</protein>
<dbReference type="PANTHER" id="PTHR43185">
    <property type="entry name" value="FERROUS IRON TRANSPORT PROTEIN B"/>
    <property type="match status" value="1"/>
</dbReference>
<proteinExistence type="predicted"/>
<feature type="domain" description="Nucleoside transporter/FeoB GTPase Gate" evidence="3">
    <location>
        <begin position="270"/>
        <end position="364"/>
    </location>
</feature>
<comment type="caution">
    <text evidence="4">The sequence shown here is derived from an EMBL/GenBank/DDBJ whole genome shotgun (WGS) entry which is preliminary data.</text>
</comment>
<feature type="transmembrane region" description="Helical" evidence="1">
    <location>
        <begin position="235"/>
        <end position="253"/>
    </location>
</feature>
<evidence type="ECO:0000256" key="1">
    <source>
        <dbReference type="SAM" id="Phobius"/>
    </source>
</evidence>
<evidence type="ECO:0000313" key="5">
    <source>
        <dbReference type="Proteomes" id="UP000216133"/>
    </source>
</evidence>
<dbReference type="GO" id="GO:0015093">
    <property type="term" value="F:ferrous iron transmembrane transporter activity"/>
    <property type="evidence" value="ECO:0007669"/>
    <property type="project" value="TreeGrafter"/>
</dbReference>
<dbReference type="Pfam" id="PF02421">
    <property type="entry name" value="FeoB_N"/>
    <property type="match status" value="1"/>
</dbReference>
<dbReference type="Pfam" id="PF07670">
    <property type="entry name" value="Gate"/>
    <property type="match status" value="1"/>
</dbReference>
<keyword evidence="1" id="KW-0812">Transmembrane</keyword>
<evidence type="ECO:0008006" key="6">
    <source>
        <dbReference type="Google" id="ProtNLM"/>
    </source>
</evidence>
<dbReference type="EMBL" id="NPBS01000003">
    <property type="protein sequence ID" value="PAF27934.1"/>
    <property type="molecule type" value="Genomic_DNA"/>
</dbReference>
<dbReference type="PANTHER" id="PTHR43185:SF1">
    <property type="entry name" value="FE(2+) TRANSPORTER FEOB"/>
    <property type="match status" value="1"/>
</dbReference>
<evidence type="ECO:0000313" key="4">
    <source>
        <dbReference type="EMBL" id="PAF27934.1"/>
    </source>
</evidence>